<dbReference type="FunFam" id="1.10.8.1220:FF:000001">
    <property type="entry name" value="Dynein axonemal heavy chain 5"/>
    <property type="match status" value="1"/>
</dbReference>
<dbReference type="Gene3D" id="1.20.1270.280">
    <property type="match status" value="1"/>
</dbReference>
<keyword evidence="6" id="KW-0067">ATP-binding</keyword>
<dbReference type="Pfam" id="PF18199">
    <property type="entry name" value="Dynein_C"/>
    <property type="match status" value="1"/>
</dbReference>
<dbReference type="GO" id="GO:0045505">
    <property type="term" value="F:dynein intermediate chain binding"/>
    <property type="evidence" value="ECO:0007669"/>
    <property type="project" value="InterPro"/>
</dbReference>
<dbReference type="GO" id="GO:0051959">
    <property type="term" value="F:dynein light intermediate chain binding"/>
    <property type="evidence" value="ECO:0007669"/>
    <property type="project" value="InterPro"/>
</dbReference>
<evidence type="ECO:0000313" key="14">
    <source>
        <dbReference type="EMBL" id="RXM31518.1"/>
    </source>
</evidence>
<organism evidence="14 15">
    <name type="scientific">Acipenser ruthenus</name>
    <name type="common">Sterlet sturgeon</name>
    <dbReference type="NCBI Taxonomy" id="7906"/>
    <lineage>
        <taxon>Eukaryota</taxon>
        <taxon>Metazoa</taxon>
        <taxon>Chordata</taxon>
        <taxon>Craniata</taxon>
        <taxon>Vertebrata</taxon>
        <taxon>Euteleostomi</taxon>
        <taxon>Actinopterygii</taxon>
        <taxon>Chondrostei</taxon>
        <taxon>Acipenseriformes</taxon>
        <taxon>Acipenseridae</taxon>
        <taxon>Acipenser</taxon>
    </lineage>
</organism>
<keyword evidence="12" id="KW-0966">Cell projection</keyword>
<evidence type="ECO:0000256" key="1">
    <source>
        <dbReference type="ARBA" id="ARBA00004430"/>
    </source>
</evidence>
<keyword evidence="9" id="KW-0969">Cilium</keyword>
<dbReference type="AlphaFoldDB" id="A0A444U8N3"/>
<keyword evidence="15" id="KW-1185">Reference proteome</keyword>
<name>A0A444U8N3_ACIRT</name>
<comment type="subcellular location">
    <subcellularLocation>
        <location evidence="1">Cytoplasm</location>
        <location evidence="1">Cytoskeleton</location>
        <location evidence="1">Cilium axoneme</location>
    </subcellularLocation>
</comment>
<keyword evidence="8" id="KW-0175">Coiled coil</keyword>
<evidence type="ECO:0000256" key="10">
    <source>
        <dbReference type="ARBA" id="ARBA00023175"/>
    </source>
</evidence>
<sequence length="340" mass="38418">MERALSDGKVVLIENLEESVDPVLGPLLGHETIKKGRTLSCAVSFQVKEVNVTEVKIDEAREHCRPAAARASLLYFIMNDLNKIHSMYQFSLKVFGVAVLKAPSDDTLKQRVSNLIDSITFSVFQYTTRGLFEYDKLTYTAQLTFQILLMNKEINAVELDFLLRYPAQSGLSSPVDFLSVQSWGGIKRRACILENSIKITNEPPTGMHANLHKALDNFNQVKAVLDDIMEKLLDDVNIPELMGKVEERTPYIVVAIQECEHMNMLTREIKRSFREGELTMTSDMENLQNAIFLDQVPESWTKRAYPSMAGLAGWFVNLFSRIKELEPGPQTLLSHPQCGS</sequence>
<evidence type="ECO:0000256" key="6">
    <source>
        <dbReference type="ARBA" id="ARBA00022840"/>
    </source>
</evidence>
<keyword evidence="10" id="KW-0505">Motor protein</keyword>
<gene>
    <name evidence="14" type="ORF">EOD39_1743</name>
</gene>
<evidence type="ECO:0000256" key="2">
    <source>
        <dbReference type="ARBA" id="ARBA00008887"/>
    </source>
</evidence>
<evidence type="ECO:0000256" key="3">
    <source>
        <dbReference type="ARBA" id="ARBA00022490"/>
    </source>
</evidence>
<dbReference type="InterPro" id="IPR026983">
    <property type="entry name" value="DHC"/>
</dbReference>
<proteinExistence type="inferred from homology"/>
<protein>
    <submittedName>
        <fullName evidence="14">Dynein heavy chain 9, axonemal</fullName>
    </submittedName>
</protein>
<evidence type="ECO:0000256" key="7">
    <source>
        <dbReference type="ARBA" id="ARBA00023017"/>
    </source>
</evidence>
<keyword evidence="3" id="KW-0963">Cytoplasm</keyword>
<keyword evidence="7" id="KW-0243">Dynein</keyword>
<dbReference type="GO" id="GO:0005524">
    <property type="term" value="F:ATP binding"/>
    <property type="evidence" value="ECO:0007669"/>
    <property type="project" value="UniProtKB-KW"/>
</dbReference>
<accession>A0A444U8N3</accession>
<evidence type="ECO:0000256" key="9">
    <source>
        <dbReference type="ARBA" id="ARBA00023069"/>
    </source>
</evidence>
<dbReference type="Gene3D" id="3.40.50.300">
    <property type="entry name" value="P-loop containing nucleotide triphosphate hydrolases"/>
    <property type="match status" value="1"/>
</dbReference>
<dbReference type="GO" id="GO:0005874">
    <property type="term" value="C:microtubule"/>
    <property type="evidence" value="ECO:0007669"/>
    <property type="project" value="UniProtKB-KW"/>
</dbReference>
<evidence type="ECO:0000256" key="8">
    <source>
        <dbReference type="ARBA" id="ARBA00023054"/>
    </source>
</evidence>
<dbReference type="GO" id="GO:0005930">
    <property type="term" value="C:axoneme"/>
    <property type="evidence" value="ECO:0007669"/>
    <property type="project" value="UniProtKB-SubCell"/>
</dbReference>
<dbReference type="GO" id="GO:0007018">
    <property type="term" value="P:microtubule-based movement"/>
    <property type="evidence" value="ECO:0007669"/>
    <property type="project" value="InterPro"/>
</dbReference>
<dbReference type="Proteomes" id="UP000289886">
    <property type="component" value="Unassembled WGS sequence"/>
</dbReference>
<dbReference type="PANTHER" id="PTHR46961:SF16">
    <property type="entry name" value="DYNEIN AXONEMAL HEAVY CHAIN 17-RELATED"/>
    <property type="match status" value="1"/>
</dbReference>
<comment type="similarity">
    <text evidence="2">Belongs to the dynein heavy chain family.</text>
</comment>
<evidence type="ECO:0000256" key="12">
    <source>
        <dbReference type="ARBA" id="ARBA00023273"/>
    </source>
</evidence>
<evidence type="ECO:0000256" key="11">
    <source>
        <dbReference type="ARBA" id="ARBA00023212"/>
    </source>
</evidence>
<feature type="domain" description="Dynein heavy chain C-terminal" evidence="13">
    <location>
        <begin position="218"/>
        <end position="326"/>
    </location>
</feature>
<dbReference type="Gene3D" id="1.10.8.1220">
    <property type="match status" value="1"/>
</dbReference>
<dbReference type="PANTHER" id="PTHR46961">
    <property type="entry name" value="DYNEIN HEAVY CHAIN 1, AXONEMAL-LIKE PROTEIN"/>
    <property type="match status" value="1"/>
</dbReference>
<comment type="caution">
    <text evidence="14">The sequence shown here is derived from an EMBL/GenBank/DDBJ whole genome shotgun (WGS) entry which is preliminary data.</text>
</comment>
<evidence type="ECO:0000259" key="13">
    <source>
        <dbReference type="Pfam" id="PF18199"/>
    </source>
</evidence>
<dbReference type="InterPro" id="IPR041228">
    <property type="entry name" value="Dynein_C"/>
</dbReference>
<reference evidence="14 15" key="1">
    <citation type="submission" date="2019-01" db="EMBL/GenBank/DDBJ databases">
        <title>Draft Genome and Complete Hox-Cluster Characterization of the Sterlet Sturgeon (Acipenser ruthenus).</title>
        <authorList>
            <person name="Wei Q."/>
        </authorList>
    </citation>
    <scope>NUCLEOTIDE SEQUENCE [LARGE SCALE GENOMIC DNA]</scope>
    <source>
        <strain evidence="14">WHYD16114868_AA</strain>
        <tissue evidence="14">Blood</tissue>
    </source>
</reference>
<dbReference type="GO" id="GO:0030286">
    <property type="term" value="C:dynein complex"/>
    <property type="evidence" value="ECO:0007669"/>
    <property type="project" value="UniProtKB-KW"/>
</dbReference>
<evidence type="ECO:0000313" key="15">
    <source>
        <dbReference type="Proteomes" id="UP000289886"/>
    </source>
</evidence>
<dbReference type="EMBL" id="SCEB01215070">
    <property type="protein sequence ID" value="RXM31518.1"/>
    <property type="molecule type" value="Genomic_DNA"/>
</dbReference>
<evidence type="ECO:0000256" key="4">
    <source>
        <dbReference type="ARBA" id="ARBA00022701"/>
    </source>
</evidence>
<keyword evidence="4" id="KW-0493">Microtubule</keyword>
<keyword evidence="5" id="KW-0547">Nucleotide-binding</keyword>
<evidence type="ECO:0000256" key="5">
    <source>
        <dbReference type="ARBA" id="ARBA00022741"/>
    </source>
</evidence>
<keyword evidence="11" id="KW-0206">Cytoskeleton</keyword>
<dbReference type="InterPro" id="IPR027417">
    <property type="entry name" value="P-loop_NTPase"/>
</dbReference>